<name>A0A550I6Q4_9FLAO</name>
<dbReference type="OrthoDB" id="7168509at2"/>
<dbReference type="InterPro" id="IPR029045">
    <property type="entry name" value="ClpP/crotonase-like_dom_sf"/>
</dbReference>
<dbReference type="Pfam" id="PF17820">
    <property type="entry name" value="PDZ_6"/>
    <property type="match status" value="1"/>
</dbReference>
<evidence type="ECO:0000313" key="3">
    <source>
        <dbReference type="EMBL" id="TRO66652.1"/>
    </source>
</evidence>
<dbReference type="InterPro" id="IPR001478">
    <property type="entry name" value="PDZ"/>
</dbReference>
<keyword evidence="4" id="KW-1185">Reference proteome</keyword>
<dbReference type="Gene3D" id="3.90.226.10">
    <property type="entry name" value="2-enoyl-CoA Hydratase, Chain A, domain 1"/>
    <property type="match status" value="1"/>
</dbReference>
<protein>
    <submittedName>
        <fullName evidence="3">Peptidase S41</fullName>
    </submittedName>
</protein>
<dbReference type="SUPFAM" id="SSF50156">
    <property type="entry name" value="PDZ domain-like"/>
    <property type="match status" value="1"/>
</dbReference>
<feature type="chain" id="PRO_5022244460" evidence="1">
    <location>
        <begin position="28"/>
        <end position="508"/>
    </location>
</feature>
<dbReference type="CDD" id="cd07561">
    <property type="entry name" value="Peptidase_S41_CPP_like"/>
    <property type="match status" value="1"/>
</dbReference>
<accession>A0A550I6Q4</accession>
<gene>
    <name evidence="3" type="ORF">FGM01_01845</name>
</gene>
<dbReference type="InterPro" id="IPR041613">
    <property type="entry name" value="Pept_S41_N"/>
</dbReference>
<sequence>MLTLNANMKLRNFLPIAMLAMALFVSCSDDDIAEPETTELPGEVPDSNVQLEIKDFLWKAMNNIYLYKEDVPFLADDYFATQTELNNWLANWDSPEELFYEGLAYNYPNVDRFSWVVSDYEVLESQFQGTGKSAGFTYGWSYAPNSTTEVIAYILYVAPGGPADVAGLKRGDFISEVNGETITINNYNKGILSPDFLEVGLSTIENGALVPQEGTLEITKTSFKEDTSPISKVFIVDGVRVGYLYLSSFLGEFGVDDVKLNDAFGFFDSENIDELIVDLRYNRGGYSEFSADLGSMVTGQFEGEIFTKQQWNAQYQAYFEQEDPERLLNKFDGAVSNGDAINGLNLNRVYVLGTGRSFSASESFIIGLEPYIDVVHVGTETGGKFQGSVTLYDGDGFGKQNINTNHKYAVQPLVYKFANANGFTDFVDGLVPDIVKEEDILNLGQLGELDEPLLARAVADITGSADRSFLSEGPKLQKIKVEEERGFFIETPLTGKELPIKKRLFEEK</sequence>
<dbReference type="GO" id="GO:0007165">
    <property type="term" value="P:signal transduction"/>
    <property type="evidence" value="ECO:0007669"/>
    <property type="project" value="TreeGrafter"/>
</dbReference>
<dbReference type="PANTHER" id="PTHR32060:SF22">
    <property type="entry name" value="CARBOXYL-TERMINAL-PROCESSING PEPTIDASE 3, CHLOROPLASTIC"/>
    <property type="match status" value="1"/>
</dbReference>
<keyword evidence="1" id="KW-0732">Signal</keyword>
<dbReference type="GO" id="GO:0030288">
    <property type="term" value="C:outer membrane-bounded periplasmic space"/>
    <property type="evidence" value="ECO:0007669"/>
    <property type="project" value="TreeGrafter"/>
</dbReference>
<dbReference type="PROSITE" id="PS50106">
    <property type="entry name" value="PDZ"/>
    <property type="match status" value="1"/>
</dbReference>
<dbReference type="GO" id="GO:0004175">
    <property type="term" value="F:endopeptidase activity"/>
    <property type="evidence" value="ECO:0007669"/>
    <property type="project" value="TreeGrafter"/>
</dbReference>
<proteinExistence type="predicted"/>
<comment type="caution">
    <text evidence="3">The sequence shown here is derived from an EMBL/GenBank/DDBJ whole genome shotgun (WGS) entry which is preliminary data.</text>
</comment>
<evidence type="ECO:0000259" key="2">
    <source>
        <dbReference type="PROSITE" id="PS50106"/>
    </source>
</evidence>
<dbReference type="InterPro" id="IPR036034">
    <property type="entry name" value="PDZ_sf"/>
</dbReference>
<dbReference type="PANTHER" id="PTHR32060">
    <property type="entry name" value="TAIL-SPECIFIC PROTEASE"/>
    <property type="match status" value="1"/>
</dbReference>
<dbReference type="InterPro" id="IPR041489">
    <property type="entry name" value="PDZ_6"/>
</dbReference>
<organism evidence="3 4">
    <name type="scientific">Christiangramia sabulilitoris</name>
    <dbReference type="NCBI Taxonomy" id="2583991"/>
    <lineage>
        <taxon>Bacteria</taxon>
        <taxon>Pseudomonadati</taxon>
        <taxon>Bacteroidota</taxon>
        <taxon>Flavobacteriia</taxon>
        <taxon>Flavobacteriales</taxon>
        <taxon>Flavobacteriaceae</taxon>
        <taxon>Christiangramia</taxon>
    </lineage>
</organism>
<dbReference type="GO" id="GO:0006508">
    <property type="term" value="P:proteolysis"/>
    <property type="evidence" value="ECO:0007669"/>
    <property type="project" value="InterPro"/>
</dbReference>
<dbReference type="Pfam" id="PF03572">
    <property type="entry name" value="Peptidase_S41"/>
    <property type="match status" value="1"/>
</dbReference>
<dbReference type="SUPFAM" id="SSF52096">
    <property type="entry name" value="ClpP/crotonase"/>
    <property type="match status" value="1"/>
</dbReference>
<dbReference type="Gene3D" id="3.30.750.170">
    <property type="match status" value="1"/>
</dbReference>
<feature type="signal peptide" evidence="1">
    <location>
        <begin position="1"/>
        <end position="27"/>
    </location>
</feature>
<evidence type="ECO:0000256" key="1">
    <source>
        <dbReference type="SAM" id="SignalP"/>
    </source>
</evidence>
<feature type="domain" description="PDZ" evidence="2">
    <location>
        <begin position="124"/>
        <end position="186"/>
    </location>
</feature>
<dbReference type="InterPro" id="IPR005151">
    <property type="entry name" value="Tail-specific_protease"/>
</dbReference>
<dbReference type="AlphaFoldDB" id="A0A550I6Q4"/>
<dbReference type="Proteomes" id="UP000315131">
    <property type="component" value="Unassembled WGS sequence"/>
</dbReference>
<dbReference type="Pfam" id="PF18294">
    <property type="entry name" value="Pept_S41_N"/>
    <property type="match status" value="1"/>
</dbReference>
<dbReference type="Gene3D" id="2.30.42.10">
    <property type="match status" value="1"/>
</dbReference>
<reference evidence="3 4" key="1">
    <citation type="submission" date="2019-06" db="EMBL/GenBank/DDBJ databases">
        <title>Gramella sabulilitoris sp. nov., isolated from a marine sand.</title>
        <authorList>
            <person name="Yoon J.-H."/>
        </authorList>
    </citation>
    <scope>NUCLEOTIDE SEQUENCE [LARGE SCALE GENOMIC DNA]</scope>
    <source>
        <strain evidence="3 4">HSMS-1</strain>
    </source>
</reference>
<dbReference type="GO" id="GO:0008236">
    <property type="term" value="F:serine-type peptidase activity"/>
    <property type="evidence" value="ECO:0007669"/>
    <property type="project" value="InterPro"/>
</dbReference>
<evidence type="ECO:0000313" key="4">
    <source>
        <dbReference type="Proteomes" id="UP000315131"/>
    </source>
</evidence>
<dbReference type="EMBL" id="VHSF01000001">
    <property type="protein sequence ID" value="TRO66652.1"/>
    <property type="molecule type" value="Genomic_DNA"/>
</dbReference>